<dbReference type="InterPro" id="IPR002591">
    <property type="entry name" value="Phosphodiest/P_Trfase"/>
</dbReference>
<dbReference type="AlphaFoldDB" id="A0AAN9Y701"/>
<comment type="caution">
    <text evidence="1">The sequence shown here is derived from an EMBL/GenBank/DDBJ whole genome shotgun (WGS) entry which is preliminary data.</text>
</comment>
<keyword evidence="2" id="KW-1185">Reference proteome</keyword>
<proteinExistence type="predicted"/>
<dbReference type="Gene3D" id="3.40.720.10">
    <property type="entry name" value="Alkaline Phosphatase, subunit A"/>
    <property type="match status" value="1"/>
</dbReference>
<dbReference type="PANTHER" id="PTHR10151:SF120">
    <property type="entry name" value="BIS(5'-ADENOSYL)-TRIPHOSPHATASE"/>
    <property type="match status" value="1"/>
</dbReference>
<reference evidence="1 2" key="1">
    <citation type="submission" date="2024-03" db="EMBL/GenBank/DDBJ databases">
        <title>Adaptation during the transition from Ophiocordyceps entomopathogen to insect associate is accompanied by gene loss and intensified selection.</title>
        <authorList>
            <person name="Ward C.M."/>
            <person name="Onetto C.A."/>
            <person name="Borneman A.R."/>
        </authorList>
    </citation>
    <scope>NUCLEOTIDE SEQUENCE [LARGE SCALE GENOMIC DNA]</scope>
    <source>
        <strain evidence="1">AWRI1</strain>
        <tissue evidence="1">Single Adult Female</tissue>
    </source>
</reference>
<dbReference type="Pfam" id="PF01663">
    <property type="entry name" value="Phosphodiest"/>
    <property type="match status" value="1"/>
</dbReference>
<dbReference type="GO" id="GO:0016787">
    <property type="term" value="F:hydrolase activity"/>
    <property type="evidence" value="ECO:0007669"/>
    <property type="project" value="UniProtKB-ARBA"/>
</dbReference>
<sequence length="454" mass="52523">MSSKLVDNFAPRSRFEIMIAISWVMWFLVGYHQHVDAISKHPIVCVLAFDGLRPDYVFRGQTPTLERLSREGVHTQFLKNVFPTKTFVNFFSMATGMYANKHGVLGNTVFNENGQCIGYGYELFHYNPAITPIWTLNELSGEGRHSGVMMWVGQEYEYGNVIPTFSQANNRSMPWNDRIDTTMTWLTHKETPINLLYMYFEVPDSDGDKYGVKSDDVPKQLKRVDLTIEYFLKQLTKHNLREKVNLIILSDQGMKDIDYNEVTDLKNILAPGSYTLCGEYPVLQLQLTQGFEVEAYTNLTKARDQLKTFEMYKKNEIPKKWYYTGNNRVTDLLLVAKLPYTFNDKTVQLRADNGYDNAKLDMHAFFIAIGPLFREKYSVKQLRIIDLYALVAYIMQMDASKLVVKPDASLARIVMILKSNVLEKVQNYNTRTILKYFVALPRKSIGKRQSFVYS</sequence>
<dbReference type="PANTHER" id="PTHR10151">
    <property type="entry name" value="ECTONUCLEOTIDE PYROPHOSPHATASE/PHOSPHODIESTERASE"/>
    <property type="match status" value="1"/>
</dbReference>
<dbReference type="InterPro" id="IPR017850">
    <property type="entry name" value="Alkaline_phosphatase_core_sf"/>
</dbReference>
<dbReference type="EMBL" id="JBBCAQ010000010">
    <property type="protein sequence ID" value="KAK7601416.1"/>
    <property type="molecule type" value="Genomic_DNA"/>
</dbReference>
<organism evidence="1 2">
    <name type="scientific">Parthenolecanium corni</name>
    <dbReference type="NCBI Taxonomy" id="536013"/>
    <lineage>
        <taxon>Eukaryota</taxon>
        <taxon>Metazoa</taxon>
        <taxon>Ecdysozoa</taxon>
        <taxon>Arthropoda</taxon>
        <taxon>Hexapoda</taxon>
        <taxon>Insecta</taxon>
        <taxon>Pterygota</taxon>
        <taxon>Neoptera</taxon>
        <taxon>Paraneoptera</taxon>
        <taxon>Hemiptera</taxon>
        <taxon>Sternorrhyncha</taxon>
        <taxon>Coccoidea</taxon>
        <taxon>Coccidae</taxon>
        <taxon>Parthenolecanium</taxon>
    </lineage>
</organism>
<accession>A0AAN9Y701</accession>
<evidence type="ECO:0000313" key="2">
    <source>
        <dbReference type="Proteomes" id="UP001367676"/>
    </source>
</evidence>
<gene>
    <name evidence="1" type="ORF">V9T40_008857</name>
</gene>
<dbReference type="Proteomes" id="UP001367676">
    <property type="component" value="Unassembled WGS sequence"/>
</dbReference>
<name>A0AAN9Y701_9HEMI</name>
<evidence type="ECO:0000313" key="1">
    <source>
        <dbReference type="EMBL" id="KAK7601416.1"/>
    </source>
</evidence>
<dbReference type="Gene3D" id="3.30.1360.180">
    <property type="match status" value="1"/>
</dbReference>
<dbReference type="SUPFAM" id="SSF53649">
    <property type="entry name" value="Alkaline phosphatase-like"/>
    <property type="match status" value="1"/>
</dbReference>
<dbReference type="CDD" id="cd16018">
    <property type="entry name" value="Enpp"/>
    <property type="match status" value="1"/>
</dbReference>
<protein>
    <submittedName>
        <fullName evidence="1">Uncharacterized protein</fullName>
    </submittedName>
</protein>